<keyword evidence="5" id="KW-0378">Hydrolase</keyword>
<feature type="domain" description="RNase III" evidence="8">
    <location>
        <begin position="242"/>
        <end position="368"/>
    </location>
</feature>
<dbReference type="GO" id="GO:0034964">
    <property type="term" value="P:box H/ACA sno(s)RNA processing"/>
    <property type="evidence" value="ECO:0007669"/>
    <property type="project" value="EnsemblFungi"/>
</dbReference>
<dbReference type="InterPro" id="IPR044449">
    <property type="entry name" value="Rnt1/Pac1_DSRM_fungi"/>
</dbReference>
<evidence type="ECO:0000256" key="4">
    <source>
        <dbReference type="ARBA" id="ARBA00022759"/>
    </source>
</evidence>
<keyword evidence="6" id="KW-0694">RNA-binding</keyword>
<dbReference type="GO" id="GO:0034476">
    <property type="term" value="P:U5 snRNA 3'-end processing"/>
    <property type="evidence" value="ECO:0007669"/>
    <property type="project" value="EnsemblFungi"/>
</dbReference>
<dbReference type="InterPro" id="IPR000999">
    <property type="entry name" value="RNase_III_dom"/>
</dbReference>
<protein>
    <recommendedName>
        <fullName evidence="2">ribonuclease III</fullName>
        <ecNumber evidence="2">3.1.26.3</ecNumber>
    </recommendedName>
</protein>
<dbReference type="Gene3D" id="1.10.1520.10">
    <property type="entry name" value="Ribonuclease III domain"/>
    <property type="match status" value="1"/>
</dbReference>
<dbReference type="GeneID" id="11471758"/>
<evidence type="ECO:0000256" key="2">
    <source>
        <dbReference type="ARBA" id="ARBA00012177"/>
    </source>
</evidence>
<evidence type="ECO:0000313" key="9">
    <source>
        <dbReference type="EMBL" id="AET37707.1"/>
    </source>
</evidence>
<dbReference type="PANTHER" id="PTHR11207:SF0">
    <property type="entry name" value="RIBONUCLEASE 3"/>
    <property type="match status" value="1"/>
</dbReference>
<keyword evidence="3" id="KW-0540">Nuclease</keyword>
<dbReference type="eggNOG" id="KOG1817">
    <property type="taxonomic scope" value="Eukaryota"/>
</dbReference>
<dbReference type="OrthoDB" id="2392202at2759"/>
<dbReference type="InterPro" id="IPR036389">
    <property type="entry name" value="RNase_III_sf"/>
</dbReference>
<dbReference type="InParanoid" id="G8JMJ0"/>
<dbReference type="GO" id="GO:0030847">
    <property type="term" value="P:termination of RNA polymerase II transcription, exosome-dependent"/>
    <property type="evidence" value="ECO:0007669"/>
    <property type="project" value="EnsemblFungi"/>
</dbReference>
<name>G8JMJ0_ERECY</name>
<dbReference type="CDD" id="cd00593">
    <property type="entry name" value="RIBOc"/>
    <property type="match status" value="1"/>
</dbReference>
<dbReference type="FunFam" id="1.10.1520.10:FF:000001">
    <property type="entry name" value="Ribonuclease 3"/>
    <property type="match status" value="1"/>
</dbReference>
<dbReference type="EMBL" id="CP002497">
    <property type="protein sequence ID" value="AET37707.1"/>
    <property type="molecule type" value="Genomic_DNA"/>
</dbReference>
<evidence type="ECO:0000256" key="3">
    <source>
        <dbReference type="ARBA" id="ARBA00022722"/>
    </source>
</evidence>
<dbReference type="STRING" id="931890.G8JMJ0"/>
<sequence>MGRKKVSCSVPRGKTYSRHGTFNKKNIESNRDHNTSNYLKINEDNVIDLSSRSEAYRVIQSRKPSQTYSIHNNMSNEEGIEGTVAKVDTGRYQYSQILQLEHAISNIIESLNRIINMSPNFKTYLENLNDEHTPTEFLPSFARYQLKCAAELKTLYQLGKFPSFNELMNYECKFSPTEKLPIFSNLTEEDIDGLSSQVEDEEEDDDYIPTAVSTEVISNSNTKEAPQLTGYENKWPPELPEIKNPAIKARVFTHRSMINDKLYLSEAAMIKAHNERLEFLGDSILNTTMTMIIYNKFPSFNEGRLSQLRMKLINNERLKEWSFMYRLPSMLKTNVETINNTPDFLNGKLKLYADVFEAYIGGLIEDDPKKNLPKVRKWLAALSEPVIQTEMENDVILENTDEVDVNAKKTLYSLIGYAALNLHYHPVHRPTTNAPYAIVECRVKNGVVLGSGKGKNVKIAGMRAAQVVLSDKALVDKYAAERAAIPREESVVKEVSDFKRKDNKINF</sequence>
<evidence type="ECO:0000256" key="1">
    <source>
        <dbReference type="ARBA" id="ARBA00000109"/>
    </source>
</evidence>
<dbReference type="GO" id="GO:0009303">
    <property type="term" value="P:rRNA transcription"/>
    <property type="evidence" value="ECO:0007669"/>
    <property type="project" value="EnsemblFungi"/>
</dbReference>
<accession>G8JMJ0</accession>
<dbReference type="GO" id="GO:0034473">
    <property type="term" value="P:U1 snRNA 3'-end processing"/>
    <property type="evidence" value="ECO:0007669"/>
    <property type="project" value="EnsemblFungi"/>
</dbReference>
<keyword evidence="4" id="KW-0255">Endonuclease</keyword>
<dbReference type="OMA" id="MIIYNKF"/>
<dbReference type="GO" id="GO:0006364">
    <property type="term" value="P:rRNA processing"/>
    <property type="evidence" value="ECO:0007669"/>
    <property type="project" value="EnsemblFungi"/>
</dbReference>
<dbReference type="PROSITE" id="PS50142">
    <property type="entry name" value="RNASE_3_2"/>
    <property type="match status" value="1"/>
</dbReference>
<dbReference type="SUPFAM" id="SSF54768">
    <property type="entry name" value="dsRNA-binding domain-like"/>
    <property type="match status" value="1"/>
</dbReference>
<dbReference type="GO" id="GO:0034475">
    <property type="term" value="P:U4 snRNA 3'-end processing"/>
    <property type="evidence" value="ECO:0007669"/>
    <property type="project" value="EnsemblFungi"/>
</dbReference>
<dbReference type="GO" id="GO:0006325">
    <property type="term" value="P:chromatin organization"/>
    <property type="evidence" value="ECO:0007669"/>
    <property type="project" value="EnsemblFungi"/>
</dbReference>
<dbReference type="Pfam" id="PF18497">
    <property type="entry name" value="RNase_3_N"/>
    <property type="match status" value="1"/>
</dbReference>
<dbReference type="Proteomes" id="UP000006790">
    <property type="component" value="Chromosome 1"/>
</dbReference>
<dbReference type="AlphaFoldDB" id="G8JMJ0"/>
<dbReference type="SMART" id="SM00535">
    <property type="entry name" value="RIBOc"/>
    <property type="match status" value="1"/>
</dbReference>
<dbReference type="GO" id="GO:0034963">
    <property type="term" value="P:box C/D sno(s)RNA processing"/>
    <property type="evidence" value="ECO:0007669"/>
    <property type="project" value="EnsemblFungi"/>
</dbReference>
<evidence type="ECO:0000256" key="7">
    <source>
        <dbReference type="SAM" id="MobiDB-lite"/>
    </source>
</evidence>
<dbReference type="GO" id="GO:0005730">
    <property type="term" value="C:nucleolus"/>
    <property type="evidence" value="ECO:0007669"/>
    <property type="project" value="EnsemblFungi"/>
</dbReference>
<dbReference type="HOGENOM" id="CLU_026251_0_0_1"/>
<dbReference type="EC" id="3.1.26.3" evidence="2"/>
<feature type="region of interest" description="Disordered" evidence="7">
    <location>
        <begin position="1"/>
        <end position="32"/>
    </location>
</feature>
<reference evidence="10" key="1">
    <citation type="journal article" date="2012" name="G3 (Bethesda)">
        <title>Pichia sorbitophila, an interspecies yeast hybrid reveals early steps of genome resolution following polyploidization.</title>
        <authorList>
            <person name="Leh Louis V."/>
            <person name="Despons L."/>
            <person name="Friedrich A."/>
            <person name="Martin T."/>
            <person name="Durrens P."/>
            <person name="Casaregola S."/>
            <person name="Neuveglise C."/>
            <person name="Fairhead C."/>
            <person name="Marck C."/>
            <person name="Cruz J.A."/>
            <person name="Straub M.L."/>
            <person name="Kugler V."/>
            <person name="Sacerdot C."/>
            <person name="Uzunov Z."/>
            <person name="Thierry A."/>
            <person name="Weiss S."/>
            <person name="Bleykasten C."/>
            <person name="De Montigny J."/>
            <person name="Jacques N."/>
            <person name="Jung P."/>
            <person name="Lemaire M."/>
            <person name="Mallet S."/>
            <person name="Morel G."/>
            <person name="Richard G.F."/>
            <person name="Sarkar A."/>
            <person name="Savel G."/>
            <person name="Schacherer J."/>
            <person name="Seret M.L."/>
            <person name="Talla E."/>
            <person name="Samson G."/>
            <person name="Jubin C."/>
            <person name="Poulain J."/>
            <person name="Vacherie B."/>
            <person name="Barbe V."/>
            <person name="Pelletier E."/>
            <person name="Sherman D.J."/>
            <person name="Westhof E."/>
            <person name="Weissenbach J."/>
            <person name="Baret P.V."/>
            <person name="Wincker P."/>
            <person name="Gaillardin C."/>
            <person name="Dujon B."/>
            <person name="Souciet J.L."/>
        </authorList>
    </citation>
    <scope>NUCLEOTIDE SEQUENCE [LARGE SCALE GENOMIC DNA]</scope>
    <source>
        <strain evidence="10">CBS 270.75 / DBVPG 7215 / KCTC 17166 / NRRL Y-17582</strain>
    </source>
</reference>
<dbReference type="InterPro" id="IPR040540">
    <property type="entry name" value="RNase_3_N"/>
</dbReference>
<evidence type="ECO:0000313" key="10">
    <source>
        <dbReference type="Proteomes" id="UP000006790"/>
    </source>
</evidence>
<organism evidence="9 10">
    <name type="scientific">Eremothecium cymbalariae (strain CBS 270.75 / DBVPG 7215 / KCTC 17166 / NRRL Y-17582)</name>
    <name type="common">Yeast</name>
    <dbReference type="NCBI Taxonomy" id="931890"/>
    <lineage>
        <taxon>Eukaryota</taxon>
        <taxon>Fungi</taxon>
        <taxon>Dikarya</taxon>
        <taxon>Ascomycota</taxon>
        <taxon>Saccharomycotina</taxon>
        <taxon>Saccharomycetes</taxon>
        <taxon>Saccharomycetales</taxon>
        <taxon>Saccharomycetaceae</taxon>
        <taxon>Eremothecium</taxon>
    </lineage>
</organism>
<dbReference type="RefSeq" id="XP_003644524.1">
    <property type="nucleotide sequence ID" value="XM_003644476.1"/>
</dbReference>
<dbReference type="CDD" id="cd19876">
    <property type="entry name" value="DSRM_RNT1p-like"/>
    <property type="match status" value="1"/>
</dbReference>
<dbReference type="Gene3D" id="3.30.160.20">
    <property type="match status" value="1"/>
</dbReference>
<dbReference type="SUPFAM" id="SSF69065">
    <property type="entry name" value="RNase III domain-like"/>
    <property type="match status" value="1"/>
</dbReference>
<dbReference type="GO" id="GO:0003725">
    <property type="term" value="F:double-stranded RNA binding"/>
    <property type="evidence" value="ECO:0007669"/>
    <property type="project" value="InterPro"/>
</dbReference>
<evidence type="ECO:0000256" key="5">
    <source>
        <dbReference type="ARBA" id="ARBA00022801"/>
    </source>
</evidence>
<proteinExistence type="predicted"/>
<comment type="catalytic activity">
    <reaction evidence="1">
        <text>Endonucleolytic cleavage to 5'-phosphomonoester.</text>
        <dbReference type="EC" id="3.1.26.3"/>
    </reaction>
</comment>
<gene>
    <name evidence="9" type="ordered locus">Ecym_1482</name>
</gene>
<dbReference type="KEGG" id="erc:Ecym_1482"/>
<dbReference type="GO" id="GO:0005654">
    <property type="term" value="C:nucleoplasm"/>
    <property type="evidence" value="ECO:0007669"/>
    <property type="project" value="EnsemblFungi"/>
</dbReference>
<keyword evidence="10" id="KW-1185">Reference proteome</keyword>
<dbReference type="PANTHER" id="PTHR11207">
    <property type="entry name" value="RIBONUCLEASE III"/>
    <property type="match status" value="1"/>
</dbReference>
<dbReference type="PROSITE" id="PS00517">
    <property type="entry name" value="RNASE_3_1"/>
    <property type="match status" value="1"/>
</dbReference>
<dbReference type="GO" id="GO:0004525">
    <property type="term" value="F:ribonuclease III activity"/>
    <property type="evidence" value="ECO:0007669"/>
    <property type="project" value="UniProtKB-EC"/>
</dbReference>
<dbReference type="Pfam" id="PF00636">
    <property type="entry name" value="Ribonuclease_3"/>
    <property type="match status" value="1"/>
</dbReference>
<evidence type="ECO:0000259" key="8">
    <source>
        <dbReference type="PROSITE" id="PS50142"/>
    </source>
</evidence>
<evidence type="ECO:0000256" key="6">
    <source>
        <dbReference type="ARBA" id="ARBA00022884"/>
    </source>
</evidence>
<dbReference type="GO" id="GO:0060237">
    <property type="term" value="P:regulation of fungal-type cell wall organization"/>
    <property type="evidence" value="ECO:0007669"/>
    <property type="project" value="EnsemblFungi"/>
</dbReference>
<dbReference type="FunCoup" id="G8JMJ0">
    <property type="interactions" value="279"/>
</dbReference>